<protein>
    <recommendedName>
        <fullName evidence="1">non-specific serine/threonine protein kinase</fullName>
        <ecNumber evidence="1">2.7.11.1</ecNumber>
    </recommendedName>
</protein>
<dbReference type="Pfam" id="PF05147">
    <property type="entry name" value="LANC_like"/>
    <property type="match status" value="1"/>
</dbReference>
<evidence type="ECO:0000313" key="9">
    <source>
        <dbReference type="EMBL" id="TQF02999.1"/>
    </source>
</evidence>
<feature type="domain" description="Protein kinase" evidence="8">
    <location>
        <begin position="209"/>
        <end position="465"/>
    </location>
</feature>
<dbReference type="InterPro" id="IPR011009">
    <property type="entry name" value="Kinase-like_dom_sf"/>
</dbReference>
<reference evidence="9 10" key="1">
    <citation type="submission" date="2019-06" db="EMBL/GenBank/DDBJ databases">
        <title>Description of Kitasatospora acidophila sp. nov. isolated from pine grove soil, and reclassification of Streptomyces novaecaesareae to Kitasatospora novaeceasareae comb. nov.</title>
        <authorList>
            <person name="Kim M.J."/>
        </authorList>
    </citation>
    <scope>NUCLEOTIDE SEQUENCE [LARGE SCALE GENOMIC DNA]</scope>
    <source>
        <strain evidence="9 10">MMS16-CNU292</strain>
    </source>
</reference>
<dbReference type="GO" id="GO:0005975">
    <property type="term" value="P:carbohydrate metabolic process"/>
    <property type="evidence" value="ECO:0007669"/>
    <property type="project" value="InterPro"/>
</dbReference>
<evidence type="ECO:0000256" key="4">
    <source>
        <dbReference type="ARBA" id="ARBA00022741"/>
    </source>
</evidence>
<dbReference type="PROSITE" id="PS50011">
    <property type="entry name" value="PROTEIN_KINASE_DOM"/>
    <property type="match status" value="1"/>
</dbReference>
<evidence type="ECO:0000256" key="2">
    <source>
        <dbReference type="ARBA" id="ARBA00022527"/>
    </source>
</evidence>
<dbReference type="Gene3D" id="3.30.200.20">
    <property type="entry name" value="Phosphorylase Kinase, domain 1"/>
    <property type="match status" value="1"/>
</dbReference>
<dbReference type="PANTHER" id="PTHR43289">
    <property type="entry name" value="MITOGEN-ACTIVATED PROTEIN KINASE KINASE KINASE 20-RELATED"/>
    <property type="match status" value="1"/>
</dbReference>
<dbReference type="OrthoDB" id="1492512at2"/>
<dbReference type="InterPro" id="IPR007822">
    <property type="entry name" value="LANC-like"/>
</dbReference>
<evidence type="ECO:0000259" key="8">
    <source>
        <dbReference type="PROSITE" id="PS50011"/>
    </source>
</evidence>
<dbReference type="GO" id="GO:0004674">
    <property type="term" value="F:protein serine/threonine kinase activity"/>
    <property type="evidence" value="ECO:0007669"/>
    <property type="project" value="UniProtKB-KW"/>
</dbReference>
<evidence type="ECO:0000256" key="3">
    <source>
        <dbReference type="ARBA" id="ARBA00022679"/>
    </source>
</evidence>
<dbReference type="Gene3D" id="1.50.10.10">
    <property type="match status" value="1"/>
</dbReference>
<keyword evidence="2 9" id="KW-0723">Serine/threonine-protein kinase</keyword>
<dbReference type="SUPFAM" id="SSF158745">
    <property type="entry name" value="LanC-like"/>
    <property type="match status" value="1"/>
</dbReference>
<keyword evidence="10" id="KW-1185">Reference proteome</keyword>
<keyword evidence="7" id="KW-0479">Metal-binding</keyword>
<evidence type="ECO:0000256" key="1">
    <source>
        <dbReference type="ARBA" id="ARBA00012513"/>
    </source>
</evidence>
<dbReference type="Gene3D" id="1.10.510.10">
    <property type="entry name" value="Transferase(Phosphotransferase) domain 1"/>
    <property type="match status" value="1"/>
</dbReference>
<dbReference type="GO" id="GO:0005524">
    <property type="term" value="F:ATP binding"/>
    <property type="evidence" value="ECO:0007669"/>
    <property type="project" value="UniProtKB-KW"/>
</dbReference>
<accession>A0A540W1U7</accession>
<dbReference type="InterPro" id="IPR057929">
    <property type="entry name" value="RamC_N"/>
</dbReference>
<proteinExistence type="predicted"/>
<keyword evidence="4" id="KW-0547">Nucleotide-binding</keyword>
<organism evidence="9 10">
    <name type="scientific">Kitasatospora acidiphila</name>
    <dbReference type="NCBI Taxonomy" id="2567942"/>
    <lineage>
        <taxon>Bacteria</taxon>
        <taxon>Bacillati</taxon>
        <taxon>Actinomycetota</taxon>
        <taxon>Actinomycetes</taxon>
        <taxon>Kitasatosporales</taxon>
        <taxon>Streptomycetaceae</taxon>
        <taxon>Kitasatospora</taxon>
    </lineage>
</organism>
<evidence type="ECO:0000313" key="10">
    <source>
        <dbReference type="Proteomes" id="UP000319103"/>
    </source>
</evidence>
<dbReference type="GO" id="GO:0046872">
    <property type="term" value="F:metal ion binding"/>
    <property type="evidence" value="ECO:0007669"/>
    <property type="project" value="UniProtKB-KW"/>
</dbReference>
<keyword evidence="5 9" id="KW-0418">Kinase</keyword>
<evidence type="ECO:0000256" key="7">
    <source>
        <dbReference type="PIRSR" id="PIRSR607822-1"/>
    </source>
</evidence>
<dbReference type="RefSeq" id="WP_141633682.1">
    <property type="nucleotide sequence ID" value="NZ_VIGB01000003.1"/>
</dbReference>
<keyword evidence="7" id="KW-0862">Zinc</keyword>
<feature type="binding site" evidence="7">
    <location>
        <position position="726"/>
    </location>
    <ligand>
        <name>Zn(2+)</name>
        <dbReference type="ChEBI" id="CHEBI:29105"/>
    </ligand>
</feature>
<dbReference type="Proteomes" id="UP000319103">
    <property type="component" value="Unassembled WGS sequence"/>
</dbReference>
<name>A0A540W1U7_9ACTN</name>
<gene>
    <name evidence="9" type="ORF">E6W39_12920</name>
</gene>
<evidence type="ECO:0000256" key="5">
    <source>
        <dbReference type="ARBA" id="ARBA00022777"/>
    </source>
</evidence>
<keyword evidence="3" id="KW-0808">Transferase</keyword>
<dbReference type="EC" id="2.7.11.1" evidence="1"/>
<dbReference type="SMART" id="SM01260">
    <property type="entry name" value="LANC_like"/>
    <property type="match status" value="1"/>
</dbReference>
<dbReference type="NCBIfam" id="NF038150">
    <property type="entry name" value="lanthi_synth_IV"/>
    <property type="match status" value="1"/>
</dbReference>
<dbReference type="AlphaFoldDB" id="A0A540W1U7"/>
<keyword evidence="6" id="KW-0067">ATP-binding</keyword>
<feature type="binding site" evidence="7">
    <location>
        <position position="772"/>
    </location>
    <ligand>
        <name>Zn(2+)</name>
        <dbReference type="ChEBI" id="CHEBI:29105"/>
    </ligand>
</feature>
<dbReference type="Pfam" id="PF25816">
    <property type="entry name" value="RamC_N"/>
    <property type="match status" value="1"/>
</dbReference>
<dbReference type="Pfam" id="PF00069">
    <property type="entry name" value="Pkinase"/>
    <property type="match status" value="1"/>
</dbReference>
<dbReference type="PANTHER" id="PTHR43289:SF6">
    <property type="entry name" value="SERINE_THREONINE-PROTEIN KINASE NEKL-3"/>
    <property type="match status" value="1"/>
</dbReference>
<dbReference type="GO" id="GO:0031179">
    <property type="term" value="P:peptide modification"/>
    <property type="evidence" value="ECO:0007669"/>
    <property type="project" value="InterPro"/>
</dbReference>
<dbReference type="InterPro" id="IPR000719">
    <property type="entry name" value="Prot_kinase_dom"/>
</dbReference>
<sequence length="858" mass="90710">MAPAAPIPGSAEDLLARITERVKSSTSRRGLLVDDTWLYLRNPDMPVLEHGWKLHISARPEQLPELVDLVLPVLLRHPCDAKFAAGAQMLRSMNSGVLSAAAVGKAVTVYPAPEALVTVGLELAAALAGRPGPRVVSDRRLRPDAPVYYRYGPFHVANGDTEPVIAGPGGATFAGAATERYRQPAWVTDPFGHQAAPAGGSVQLGDGRYRITAGITRSPNGHVYRAVETATGRPVVIKQARAFVAEDSNGVDARGRLRHERQVLSALAGLPEVPELVDHFRHGEDEYLVTGDRGPRDLRRDVLTRGPYRAVADAERDGWALARALLRVLDAVHARGVVVCDLKPANVVLDDAGRCSLVDFGVSALAGERPEGVTPGYAVPSRHPVQLADDYYSLGTTLHYALTGLDPVVLDSDPAVNRDRTLACLAGALPAPGHPAVELVAGLLSFDTEERTAAAAELRCGQAAVRSRSCPRPPTVDARLVAAIVDHTVTTCVQMAHELVTAPRRSGLPHTLLSLYNGSAGLGLELLQHADRPDAREAAAALARWTTAHPDLDRLTLGLYDGRTGVDLFVTEAADLLGTELPPEYLTLTASTASAPAITDGPVDSRRTDQISGLAGIGTGQLLLARRAQTAGRHADARHHVALAASCARDLVAEPPGPLPEEPNPGTAALAEGFAHGQAGLAHFLIEVPASQSVARRLVDGLAAELPRIIADATRPGATRRYASWCRGLAGIGAVLVQAGHRWQDEQFVKLAADAADACRTLAPHMGLAVQCCGLAGVGELFVDLAVTTGEDRHWRAAEEIAALILTRSAGPIEQPRFPGKAVDGESAAWALGTPGVLSLFRRLHRRGGPRLGLLGLD</sequence>
<dbReference type="EMBL" id="VIGB01000003">
    <property type="protein sequence ID" value="TQF02999.1"/>
    <property type="molecule type" value="Genomic_DNA"/>
</dbReference>
<comment type="caution">
    <text evidence="9">The sequence shown here is derived from an EMBL/GenBank/DDBJ whole genome shotgun (WGS) entry which is preliminary data.</text>
</comment>
<dbReference type="PRINTS" id="PR01950">
    <property type="entry name" value="LANCSUPER"/>
</dbReference>
<dbReference type="SUPFAM" id="SSF56112">
    <property type="entry name" value="Protein kinase-like (PK-like)"/>
    <property type="match status" value="1"/>
</dbReference>
<dbReference type="SMART" id="SM00220">
    <property type="entry name" value="S_TKc"/>
    <property type="match status" value="1"/>
</dbReference>
<evidence type="ECO:0000256" key="6">
    <source>
        <dbReference type="ARBA" id="ARBA00022840"/>
    </source>
</evidence>
<dbReference type="InterPro" id="IPR012341">
    <property type="entry name" value="6hp_glycosidase-like_sf"/>
</dbReference>